<keyword evidence="2" id="KW-1133">Transmembrane helix</keyword>
<evidence type="ECO:0000256" key="2">
    <source>
        <dbReference type="SAM" id="Phobius"/>
    </source>
</evidence>
<sequence length="404" mass="46445">MSLLSPHYVLQPVTQNDMIVASLAWGFNIGFGWLTTWTAAKQTTRAWRRSGRHMFRNAYVWMIWLELLVCLMFSIICWLYLRGVIPPCFGFYFGILTLWALQVQFLLQIIINRCAILVHDPAVVWRLKVGVAILITAVNVSVYLIWIPARLQISERYIWINDRWDRCEKVIYLLVDAALNIYFITIVSKNLVHNGLDKYKRLARFNLFIIGFSLSMDVLIIGMMSLQNTFVYMQFHPLAYTVKLNIEMSMADLIVKVARAKNRNNISHPSMSLEEGGGYGHSSTTWRSKMLSSVPSKRGKWYGHNYTTSEATPTAHDNMEMSNIPANNTTTTTTTTNASDENRDAAARDNKSIYTTREVHVEFENAPQRPGHCWPSHYGGVPEENDDDEQPLQRQDVHLRSSRL</sequence>
<dbReference type="Proteomes" id="UP000030651">
    <property type="component" value="Unassembled WGS sequence"/>
</dbReference>
<name>W3X8A2_PESFW</name>
<keyword evidence="2" id="KW-0812">Transmembrane</keyword>
<feature type="transmembrane region" description="Helical" evidence="2">
    <location>
        <begin position="20"/>
        <end position="40"/>
    </location>
</feature>
<keyword evidence="4" id="KW-1185">Reference proteome</keyword>
<dbReference type="PANTHER" id="PTHR35179:SF1">
    <property type="entry name" value="INTEGRAL MEMBRANE PROTEIN"/>
    <property type="match status" value="1"/>
</dbReference>
<evidence type="ECO:0000256" key="1">
    <source>
        <dbReference type="SAM" id="MobiDB-lite"/>
    </source>
</evidence>
<dbReference type="AlphaFoldDB" id="W3X8A2"/>
<accession>W3X8A2</accession>
<feature type="transmembrane region" description="Helical" evidence="2">
    <location>
        <begin position="61"/>
        <end position="83"/>
    </location>
</feature>
<dbReference type="OMA" id="IMVWLEL"/>
<feature type="transmembrane region" description="Helical" evidence="2">
    <location>
        <begin position="89"/>
        <end position="111"/>
    </location>
</feature>
<dbReference type="EMBL" id="KI912112">
    <property type="protein sequence ID" value="ETS81416.1"/>
    <property type="molecule type" value="Genomic_DNA"/>
</dbReference>
<protein>
    <submittedName>
        <fullName evidence="3">Uncharacterized protein</fullName>
    </submittedName>
</protein>
<dbReference type="KEGG" id="pfy:PFICI_06418"/>
<feature type="region of interest" description="Disordered" evidence="1">
    <location>
        <begin position="366"/>
        <end position="404"/>
    </location>
</feature>
<proteinExistence type="predicted"/>
<organism evidence="3 4">
    <name type="scientific">Pestalotiopsis fici (strain W106-1 / CGMCC3.15140)</name>
    <dbReference type="NCBI Taxonomy" id="1229662"/>
    <lineage>
        <taxon>Eukaryota</taxon>
        <taxon>Fungi</taxon>
        <taxon>Dikarya</taxon>
        <taxon>Ascomycota</taxon>
        <taxon>Pezizomycotina</taxon>
        <taxon>Sordariomycetes</taxon>
        <taxon>Xylariomycetidae</taxon>
        <taxon>Amphisphaeriales</taxon>
        <taxon>Sporocadaceae</taxon>
        <taxon>Pestalotiopsis</taxon>
    </lineage>
</organism>
<feature type="transmembrane region" description="Helical" evidence="2">
    <location>
        <begin position="169"/>
        <end position="187"/>
    </location>
</feature>
<dbReference type="PANTHER" id="PTHR35179">
    <property type="entry name" value="PROTEIN CBG02620"/>
    <property type="match status" value="1"/>
</dbReference>
<dbReference type="InParanoid" id="W3X8A2"/>
<evidence type="ECO:0000313" key="3">
    <source>
        <dbReference type="EMBL" id="ETS81416.1"/>
    </source>
</evidence>
<feature type="compositionally biased region" description="Basic and acidic residues" evidence="1">
    <location>
        <begin position="395"/>
        <end position="404"/>
    </location>
</feature>
<dbReference type="OrthoDB" id="3205825at2759"/>
<feature type="transmembrane region" description="Helical" evidence="2">
    <location>
        <begin position="123"/>
        <end position="149"/>
    </location>
</feature>
<dbReference type="eggNOG" id="ENOG502S67X">
    <property type="taxonomic scope" value="Eukaryota"/>
</dbReference>
<keyword evidence="2" id="KW-0472">Membrane</keyword>
<gene>
    <name evidence="3" type="ORF">PFICI_06418</name>
</gene>
<dbReference type="GeneID" id="19271431"/>
<reference evidence="4" key="1">
    <citation type="journal article" date="2015" name="BMC Genomics">
        <title>Genomic and transcriptomic analysis of the endophytic fungus Pestalotiopsis fici reveals its lifestyle and high potential for synthesis of natural products.</title>
        <authorList>
            <person name="Wang X."/>
            <person name="Zhang X."/>
            <person name="Liu L."/>
            <person name="Xiang M."/>
            <person name="Wang W."/>
            <person name="Sun X."/>
            <person name="Che Y."/>
            <person name="Guo L."/>
            <person name="Liu G."/>
            <person name="Guo L."/>
            <person name="Wang C."/>
            <person name="Yin W.B."/>
            <person name="Stadler M."/>
            <person name="Zhang X."/>
            <person name="Liu X."/>
        </authorList>
    </citation>
    <scope>NUCLEOTIDE SEQUENCE [LARGE SCALE GENOMIC DNA]</scope>
    <source>
        <strain evidence="4">W106-1 / CGMCC3.15140</strain>
    </source>
</reference>
<dbReference type="HOGENOM" id="CLU_041445_0_1_1"/>
<dbReference type="RefSeq" id="XP_007833190.1">
    <property type="nucleotide sequence ID" value="XM_007834999.1"/>
</dbReference>
<evidence type="ECO:0000313" key="4">
    <source>
        <dbReference type="Proteomes" id="UP000030651"/>
    </source>
</evidence>
<feature type="transmembrane region" description="Helical" evidence="2">
    <location>
        <begin position="207"/>
        <end position="226"/>
    </location>
</feature>